<name>A0A9Q4PVD9_9BACT</name>
<comment type="caution">
    <text evidence="1">The sequence shown here is derived from an EMBL/GenBank/DDBJ whole genome shotgun (WGS) entry which is preliminary data.</text>
</comment>
<proteinExistence type="predicted"/>
<evidence type="ECO:0000313" key="1">
    <source>
        <dbReference type="EMBL" id="MCZ6159385.1"/>
    </source>
</evidence>
<gene>
    <name evidence="1" type="ORF">O6B32_02695</name>
</gene>
<dbReference type="RefSeq" id="WP_269484428.1">
    <property type="nucleotide sequence ID" value="NZ_JAPXGO010000001.1"/>
</dbReference>
<sequence length="137" mass="15662">MFLNKFKDDKLKENFIKLAGIIYDNGNIIEGYICESGLSLDVIEILNECKDILSLKDDKDEFEDEILDLLENADINFYIEFLMLINLIPSKLTNDIKSSLEEKLNLSDEKIMTLNNWAINTASHINNAVKIISSIES</sequence>
<protein>
    <submittedName>
        <fullName evidence="1">Uncharacterized protein</fullName>
    </submittedName>
</protein>
<dbReference type="AlphaFoldDB" id="A0A9Q4PVD9"/>
<dbReference type="EMBL" id="JAPXGO010000001">
    <property type="protein sequence ID" value="MCZ6159385.1"/>
    <property type="molecule type" value="Genomic_DNA"/>
</dbReference>
<evidence type="ECO:0000313" key="2">
    <source>
        <dbReference type="Proteomes" id="UP001075225"/>
    </source>
</evidence>
<reference evidence="1" key="1">
    <citation type="submission" date="2022-12" db="EMBL/GenBank/DDBJ databases">
        <title>Species Delineation and Comparative Genomics within the Campylobacter ureolyticus Complex.</title>
        <authorList>
            <person name="Maki J."/>
            <person name="Howard M."/>
            <person name="Connelly S."/>
            <person name="Hardy D.J."/>
            <person name="Cameron A."/>
        </authorList>
    </citation>
    <scope>NUCLEOTIDE SEQUENCE</scope>
    <source>
        <strain evidence="1">URMC_787</strain>
    </source>
</reference>
<dbReference type="Proteomes" id="UP001075225">
    <property type="component" value="Unassembled WGS sequence"/>
</dbReference>
<organism evidence="1 2">
    <name type="scientific">Campylobacter ureolyticus</name>
    <dbReference type="NCBI Taxonomy" id="827"/>
    <lineage>
        <taxon>Bacteria</taxon>
        <taxon>Pseudomonadati</taxon>
        <taxon>Campylobacterota</taxon>
        <taxon>Epsilonproteobacteria</taxon>
        <taxon>Campylobacterales</taxon>
        <taxon>Campylobacteraceae</taxon>
        <taxon>Campylobacter</taxon>
    </lineage>
</organism>
<accession>A0A9Q4PVD9</accession>